<dbReference type="AlphaFoldDB" id="A0A4Y8RQJ8"/>
<dbReference type="PANTHER" id="PTHR43591">
    <property type="entry name" value="METHYLTRANSFERASE"/>
    <property type="match status" value="1"/>
</dbReference>
<keyword evidence="3" id="KW-1185">Reference proteome</keyword>
<keyword evidence="2" id="KW-0489">Methyltransferase</keyword>
<accession>A0A4Y8RQJ8</accession>
<keyword evidence="2" id="KW-0808">Transferase</keyword>
<gene>
    <name evidence="2" type="ORF">E3C22_09570</name>
</gene>
<dbReference type="Gene3D" id="3.40.50.150">
    <property type="entry name" value="Vaccinia Virus protein VP39"/>
    <property type="match status" value="1"/>
</dbReference>
<comment type="caution">
    <text evidence="2">The sequence shown here is derived from an EMBL/GenBank/DDBJ whole genome shotgun (WGS) entry which is preliminary data.</text>
</comment>
<feature type="domain" description="Methyltransferase" evidence="1">
    <location>
        <begin position="32"/>
        <end position="121"/>
    </location>
</feature>
<reference evidence="2 3" key="1">
    <citation type="submission" date="2019-03" db="EMBL/GenBank/DDBJ databases">
        <title>Jiella endophytica sp. nov., a novel endophytic bacterium isolated from root of Ficus microcarpa Linn. f.</title>
        <authorList>
            <person name="Tuo L."/>
        </authorList>
    </citation>
    <scope>NUCLEOTIDE SEQUENCE [LARGE SCALE GENOMIC DNA]</scope>
    <source>
        <strain evidence="2 3">CBS5Q-3</strain>
    </source>
</reference>
<evidence type="ECO:0000259" key="1">
    <source>
        <dbReference type="Pfam" id="PF13649"/>
    </source>
</evidence>
<name>A0A4Y8RQJ8_9HYPH</name>
<sequence>MQTPQALNAAFASGDPHNVIVESLRFAGAKTVVDVGCGEGRLAARLLDDGFEVAGADPSPRAIEKAREKASAARLELADAEHLPFEDKSFDAVVFLNSLHHVPSESLPGALGEARRIARPDAPILIVEPLPEGSLYEVMRPVEDEASAYHAAGVAIADAVRGEQLELKGNVVFQETVRYRSAGAFLDRLVAVDPARQAAAERCRAEVEALFERLAAKDGDQFALRQPLRIYWLRPLQT</sequence>
<evidence type="ECO:0000313" key="2">
    <source>
        <dbReference type="EMBL" id="TFF25581.1"/>
    </source>
</evidence>
<dbReference type="CDD" id="cd02440">
    <property type="entry name" value="AdoMet_MTases"/>
    <property type="match status" value="1"/>
</dbReference>
<dbReference type="EMBL" id="SOZD01000002">
    <property type="protein sequence ID" value="TFF25581.1"/>
    <property type="molecule type" value="Genomic_DNA"/>
</dbReference>
<evidence type="ECO:0000313" key="3">
    <source>
        <dbReference type="Proteomes" id="UP000298179"/>
    </source>
</evidence>
<dbReference type="GO" id="GO:0032259">
    <property type="term" value="P:methylation"/>
    <property type="evidence" value="ECO:0007669"/>
    <property type="project" value="UniProtKB-KW"/>
</dbReference>
<dbReference type="GO" id="GO:0008168">
    <property type="term" value="F:methyltransferase activity"/>
    <property type="evidence" value="ECO:0007669"/>
    <property type="project" value="UniProtKB-KW"/>
</dbReference>
<dbReference type="RefSeq" id="WP_134761749.1">
    <property type="nucleotide sequence ID" value="NZ_SOZD01000002.1"/>
</dbReference>
<dbReference type="Proteomes" id="UP000298179">
    <property type="component" value="Unassembled WGS sequence"/>
</dbReference>
<proteinExistence type="predicted"/>
<dbReference type="InterPro" id="IPR029063">
    <property type="entry name" value="SAM-dependent_MTases_sf"/>
</dbReference>
<dbReference type="Pfam" id="PF13649">
    <property type="entry name" value="Methyltransf_25"/>
    <property type="match status" value="1"/>
</dbReference>
<dbReference type="InterPro" id="IPR041698">
    <property type="entry name" value="Methyltransf_25"/>
</dbReference>
<organism evidence="2 3">
    <name type="scientific">Jiella endophytica</name>
    <dbReference type="NCBI Taxonomy" id="2558362"/>
    <lineage>
        <taxon>Bacteria</taxon>
        <taxon>Pseudomonadati</taxon>
        <taxon>Pseudomonadota</taxon>
        <taxon>Alphaproteobacteria</taxon>
        <taxon>Hyphomicrobiales</taxon>
        <taxon>Aurantimonadaceae</taxon>
        <taxon>Jiella</taxon>
    </lineage>
</organism>
<dbReference type="SUPFAM" id="SSF53335">
    <property type="entry name" value="S-adenosyl-L-methionine-dependent methyltransferases"/>
    <property type="match status" value="1"/>
</dbReference>
<protein>
    <submittedName>
        <fullName evidence="2">Class I SAM-dependent methyltransferase</fullName>
    </submittedName>
</protein>
<dbReference type="OrthoDB" id="5642573at2"/>